<dbReference type="AlphaFoldDB" id="A0A239PCS4"/>
<evidence type="ECO:0000256" key="1">
    <source>
        <dbReference type="SAM" id="MobiDB-lite"/>
    </source>
</evidence>
<keyword evidence="2" id="KW-0812">Transmembrane</keyword>
<proteinExistence type="predicted"/>
<gene>
    <name evidence="3" type="ORF">SAMN05421812_118118</name>
</gene>
<dbReference type="Proteomes" id="UP000198362">
    <property type="component" value="Unassembled WGS sequence"/>
</dbReference>
<keyword evidence="2" id="KW-0472">Membrane</keyword>
<organism evidence="3 4">
    <name type="scientific">Asanoa hainanensis</name>
    <dbReference type="NCBI Taxonomy" id="560556"/>
    <lineage>
        <taxon>Bacteria</taxon>
        <taxon>Bacillati</taxon>
        <taxon>Actinomycetota</taxon>
        <taxon>Actinomycetes</taxon>
        <taxon>Micromonosporales</taxon>
        <taxon>Micromonosporaceae</taxon>
        <taxon>Asanoa</taxon>
    </lineage>
</organism>
<dbReference type="EMBL" id="FZPH01000018">
    <property type="protein sequence ID" value="SNT64861.1"/>
    <property type="molecule type" value="Genomic_DNA"/>
</dbReference>
<feature type="compositionally biased region" description="Low complexity" evidence="1">
    <location>
        <begin position="59"/>
        <end position="89"/>
    </location>
</feature>
<feature type="transmembrane region" description="Helical" evidence="2">
    <location>
        <begin position="38"/>
        <end position="57"/>
    </location>
</feature>
<evidence type="ECO:0000313" key="4">
    <source>
        <dbReference type="Proteomes" id="UP000198362"/>
    </source>
</evidence>
<protein>
    <submittedName>
        <fullName evidence="3">Uncharacterized protein</fullName>
    </submittedName>
</protein>
<feature type="region of interest" description="Disordered" evidence="1">
    <location>
        <begin position="59"/>
        <end position="93"/>
    </location>
</feature>
<evidence type="ECO:0000256" key="2">
    <source>
        <dbReference type="SAM" id="Phobius"/>
    </source>
</evidence>
<reference evidence="3 4" key="1">
    <citation type="submission" date="2017-06" db="EMBL/GenBank/DDBJ databases">
        <authorList>
            <person name="Kim H.J."/>
            <person name="Triplett B.A."/>
        </authorList>
    </citation>
    <scope>NUCLEOTIDE SEQUENCE [LARGE SCALE GENOMIC DNA]</scope>
    <source>
        <strain evidence="3 4">CGMCC 4.5593</strain>
    </source>
</reference>
<dbReference type="RefSeq" id="WP_089254652.1">
    <property type="nucleotide sequence ID" value="NZ_FZPH01000018.1"/>
</dbReference>
<name>A0A239PCS4_9ACTN</name>
<keyword evidence="4" id="KW-1185">Reference proteome</keyword>
<sequence length="293" mass="31046">MADLEELAGRLDHELPDVAWDEPERIRLRGRTRAQRRTTVLAAVSLLVVAAGAGWLVTGTRSTPARPAPATTSAATPVPATTPATPSPTDQTPVVDGSTLFPKSALLQGPDVGAGYELTNDVGYSPGAYPTWVFGSSDCPAYPQLGITAHQEYLWFRHANLEGGGPPVFTEGSRYPAGLAADVMADIDSVTKACASWETPGGEATSEQRPGTTTTTYTVLAKDFAGDQSRLVRQRVRTVGDDGAELYAGVTTIAAVRVGDRVSFVMLELDDPQRVRLLGERAADRLCTADDSC</sequence>
<accession>A0A239PCS4</accession>
<evidence type="ECO:0000313" key="3">
    <source>
        <dbReference type="EMBL" id="SNT64861.1"/>
    </source>
</evidence>
<keyword evidence="2" id="KW-1133">Transmembrane helix</keyword>
<dbReference type="OrthoDB" id="3357726at2"/>